<dbReference type="PANTHER" id="PTHR30154">
    <property type="entry name" value="LEUCINE-RESPONSIVE REGULATORY PROTEIN"/>
    <property type="match status" value="1"/>
</dbReference>
<evidence type="ECO:0000256" key="2">
    <source>
        <dbReference type="ARBA" id="ARBA00023125"/>
    </source>
</evidence>
<dbReference type="InterPro" id="IPR036388">
    <property type="entry name" value="WH-like_DNA-bd_sf"/>
</dbReference>
<name>A0ABV0BG84_9HYPH</name>
<dbReference type="RefSeq" id="WP_346335960.1">
    <property type="nucleotide sequence ID" value="NZ_JBBYXI010000001.1"/>
</dbReference>
<comment type="caution">
    <text evidence="5">The sequence shown here is derived from an EMBL/GenBank/DDBJ whole genome shotgun (WGS) entry which is preliminary data.</text>
</comment>
<evidence type="ECO:0000256" key="1">
    <source>
        <dbReference type="ARBA" id="ARBA00023015"/>
    </source>
</evidence>
<dbReference type="InterPro" id="IPR011008">
    <property type="entry name" value="Dimeric_a/b-barrel"/>
</dbReference>
<dbReference type="SUPFAM" id="SSF46785">
    <property type="entry name" value="Winged helix' DNA-binding domain"/>
    <property type="match status" value="1"/>
</dbReference>
<dbReference type="SMART" id="SM00344">
    <property type="entry name" value="HTH_ASNC"/>
    <property type="match status" value="1"/>
</dbReference>
<keyword evidence="6" id="KW-1185">Reference proteome</keyword>
<keyword evidence="3" id="KW-0804">Transcription</keyword>
<accession>A0ABV0BG84</accession>
<keyword evidence="1" id="KW-0805">Transcription regulation</keyword>
<gene>
    <name evidence="5" type="ORF">WJT86_02770</name>
</gene>
<evidence type="ECO:0000259" key="4">
    <source>
        <dbReference type="PROSITE" id="PS50956"/>
    </source>
</evidence>
<keyword evidence="2" id="KW-0238">DNA-binding</keyword>
<dbReference type="EMBL" id="JBBYXI010000001">
    <property type="protein sequence ID" value="MEN3929982.1"/>
    <property type="molecule type" value="Genomic_DNA"/>
</dbReference>
<dbReference type="Gene3D" id="1.10.10.10">
    <property type="entry name" value="Winged helix-like DNA-binding domain superfamily/Winged helix DNA-binding domain"/>
    <property type="match status" value="1"/>
</dbReference>
<dbReference type="SUPFAM" id="SSF54909">
    <property type="entry name" value="Dimeric alpha+beta barrel"/>
    <property type="match status" value="1"/>
</dbReference>
<organism evidence="5 6">
    <name type="scientific">Hohaiivirga grylli</name>
    <dbReference type="NCBI Taxonomy" id="3133970"/>
    <lineage>
        <taxon>Bacteria</taxon>
        <taxon>Pseudomonadati</taxon>
        <taxon>Pseudomonadota</taxon>
        <taxon>Alphaproteobacteria</taxon>
        <taxon>Hyphomicrobiales</taxon>
        <taxon>Methylobacteriaceae</taxon>
        <taxon>Hohaiivirga</taxon>
    </lineage>
</organism>
<dbReference type="PROSITE" id="PS50956">
    <property type="entry name" value="HTH_ASNC_2"/>
    <property type="match status" value="1"/>
</dbReference>
<feature type="domain" description="HTH asnC-type" evidence="4">
    <location>
        <begin position="1"/>
        <end position="62"/>
    </location>
</feature>
<dbReference type="InterPro" id="IPR036390">
    <property type="entry name" value="WH_DNA-bd_sf"/>
</dbReference>
<protein>
    <submittedName>
        <fullName evidence="5">Lrp/AsnC family transcriptional regulator</fullName>
    </submittedName>
</protein>
<sequence>MDAIDKKILTLLQKDASISLAVLAAQINLTTTPCWKRVQRLERDGYITKRVALASPEKLNLKVSVLVTVKTTGLSADQIKKFVSDVSGTAYVLDFFQLDDADTYSIRLVMPDRAAYDVFHKRLVDDLQIKDITTNFVSQSLKQTTAYPVSALTVRK</sequence>
<dbReference type="PRINTS" id="PR00033">
    <property type="entry name" value="HTHASNC"/>
</dbReference>
<dbReference type="PANTHER" id="PTHR30154:SF17">
    <property type="entry name" value="DNA-BINDING TRANSCRIPTIONAL ACTIVATOR DECR"/>
    <property type="match status" value="1"/>
</dbReference>
<evidence type="ECO:0000256" key="3">
    <source>
        <dbReference type="ARBA" id="ARBA00023163"/>
    </source>
</evidence>
<dbReference type="InterPro" id="IPR000485">
    <property type="entry name" value="AsnC-type_HTH_dom"/>
</dbReference>
<evidence type="ECO:0000313" key="6">
    <source>
        <dbReference type="Proteomes" id="UP001418637"/>
    </source>
</evidence>
<dbReference type="Pfam" id="PF13412">
    <property type="entry name" value="HTH_24"/>
    <property type="match status" value="1"/>
</dbReference>
<proteinExistence type="predicted"/>
<dbReference type="Proteomes" id="UP001418637">
    <property type="component" value="Unassembled WGS sequence"/>
</dbReference>
<dbReference type="InterPro" id="IPR019888">
    <property type="entry name" value="Tscrpt_reg_AsnC-like"/>
</dbReference>
<evidence type="ECO:0000313" key="5">
    <source>
        <dbReference type="EMBL" id="MEN3929982.1"/>
    </source>
</evidence>
<dbReference type="Gene3D" id="3.30.70.920">
    <property type="match status" value="1"/>
</dbReference>
<reference evidence="5 6" key="1">
    <citation type="submission" date="2024-04" db="EMBL/GenBank/DDBJ databases">
        <title>A novel species isolated from cricket.</title>
        <authorList>
            <person name="Wang H.-C."/>
        </authorList>
    </citation>
    <scope>NUCLEOTIDE SEQUENCE [LARGE SCALE GENOMIC DNA]</scope>
    <source>
        <strain evidence="5 6">WL0021</strain>
    </source>
</reference>